<comment type="caution">
    <text evidence="4">The sequence shown here is derived from an EMBL/GenBank/DDBJ whole genome shotgun (WGS) entry which is preliminary data.</text>
</comment>
<dbReference type="GO" id="GO:0000160">
    <property type="term" value="P:phosphorelay signal transduction system"/>
    <property type="evidence" value="ECO:0007669"/>
    <property type="project" value="InterPro"/>
</dbReference>
<keyword evidence="1" id="KW-0597">Phosphoprotein</keyword>
<dbReference type="AlphaFoldDB" id="A0A644SUX0"/>
<evidence type="ECO:0000313" key="4">
    <source>
        <dbReference type="EMBL" id="MPL58414.1"/>
    </source>
</evidence>
<dbReference type="SMART" id="SM00421">
    <property type="entry name" value="HTH_LUXR"/>
    <property type="match status" value="1"/>
</dbReference>
<proteinExistence type="predicted"/>
<dbReference type="Gene3D" id="1.10.10.10">
    <property type="entry name" value="Winged helix-like DNA-binding domain superfamily/Winged helix DNA-binding domain"/>
    <property type="match status" value="1"/>
</dbReference>
<dbReference type="EC" id="3.1.1.61" evidence="4"/>
<keyword evidence="4" id="KW-0378">Hydrolase</keyword>
<dbReference type="InterPro" id="IPR001789">
    <property type="entry name" value="Sig_transdc_resp-reg_receiver"/>
</dbReference>
<dbReference type="Gene3D" id="3.40.50.2300">
    <property type="match status" value="1"/>
</dbReference>
<dbReference type="GO" id="GO:0003677">
    <property type="term" value="F:DNA binding"/>
    <property type="evidence" value="ECO:0007669"/>
    <property type="project" value="UniProtKB-KW"/>
</dbReference>
<dbReference type="InterPro" id="IPR036388">
    <property type="entry name" value="WH-like_DNA-bd_sf"/>
</dbReference>
<gene>
    <name evidence="4" type="primary">cheB_1</name>
    <name evidence="4" type="ORF">SDC9_03947</name>
</gene>
<evidence type="ECO:0000256" key="1">
    <source>
        <dbReference type="ARBA" id="ARBA00022553"/>
    </source>
</evidence>
<dbReference type="Pfam" id="PF00072">
    <property type="entry name" value="Response_reg"/>
    <property type="match status" value="1"/>
</dbReference>
<dbReference type="PANTHER" id="PTHR44591">
    <property type="entry name" value="STRESS RESPONSE REGULATOR PROTEIN 1"/>
    <property type="match status" value="1"/>
</dbReference>
<dbReference type="PANTHER" id="PTHR44591:SF3">
    <property type="entry name" value="RESPONSE REGULATORY DOMAIN-CONTAINING PROTEIN"/>
    <property type="match status" value="1"/>
</dbReference>
<dbReference type="InterPro" id="IPR050595">
    <property type="entry name" value="Bact_response_regulator"/>
</dbReference>
<dbReference type="InterPro" id="IPR000792">
    <property type="entry name" value="Tscrpt_reg_LuxR_C"/>
</dbReference>
<keyword evidence="2" id="KW-0238">DNA-binding</keyword>
<dbReference type="InterPro" id="IPR011006">
    <property type="entry name" value="CheY-like_superfamily"/>
</dbReference>
<dbReference type="InterPro" id="IPR016032">
    <property type="entry name" value="Sig_transdc_resp-reg_C-effctor"/>
</dbReference>
<dbReference type="EMBL" id="VSSQ01000007">
    <property type="protein sequence ID" value="MPL58414.1"/>
    <property type="molecule type" value="Genomic_DNA"/>
</dbReference>
<evidence type="ECO:0000259" key="3">
    <source>
        <dbReference type="PROSITE" id="PS50110"/>
    </source>
</evidence>
<dbReference type="GO" id="GO:0008984">
    <property type="term" value="F:protein-glutamate methylesterase activity"/>
    <property type="evidence" value="ECO:0007669"/>
    <property type="project" value="UniProtKB-EC"/>
</dbReference>
<dbReference type="SUPFAM" id="SSF52172">
    <property type="entry name" value="CheY-like"/>
    <property type="match status" value="1"/>
</dbReference>
<feature type="domain" description="Response regulatory" evidence="3">
    <location>
        <begin position="6"/>
        <end position="122"/>
    </location>
</feature>
<dbReference type="GO" id="GO:0006355">
    <property type="term" value="P:regulation of DNA-templated transcription"/>
    <property type="evidence" value="ECO:0007669"/>
    <property type="project" value="InterPro"/>
</dbReference>
<dbReference type="PROSITE" id="PS50110">
    <property type="entry name" value="RESPONSE_REGULATORY"/>
    <property type="match status" value="1"/>
</dbReference>
<evidence type="ECO:0000256" key="2">
    <source>
        <dbReference type="ARBA" id="ARBA00023125"/>
    </source>
</evidence>
<organism evidence="4">
    <name type="scientific">bioreactor metagenome</name>
    <dbReference type="NCBI Taxonomy" id="1076179"/>
    <lineage>
        <taxon>unclassified sequences</taxon>
        <taxon>metagenomes</taxon>
        <taxon>ecological metagenomes</taxon>
    </lineage>
</organism>
<dbReference type="SUPFAM" id="SSF46894">
    <property type="entry name" value="C-terminal effector domain of the bipartite response regulators"/>
    <property type="match status" value="1"/>
</dbReference>
<name>A0A644SUX0_9ZZZZ</name>
<protein>
    <submittedName>
        <fullName evidence="4">Chemotaxis response regulator protein-glutamate methylesterase</fullName>
        <ecNumber evidence="4">3.1.1.61</ecNumber>
    </submittedName>
</protein>
<reference evidence="4" key="1">
    <citation type="submission" date="2019-08" db="EMBL/GenBank/DDBJ databases">
        <authorList>
            <person name="Kucharzyk K."/>
            <person name="Murdoch R.W."/>
            <person name="Higgins S."/>
            <person name="Loffler F."/>
        </authorList>
    </citation>
    <scope>NUCLEOTIDE SEQUENCE</scope>
</reference>
<sequence>MTPKRKIFVVDDNVASLAVVEELLREEYEVSLAKSGAQAVRFLEKGGSPDLILLDIDMPDMDGFETLLTLRATDAGHEISVIYLTGIIDAGSEARGLRMGAVDYIRKPVNKQVLLARLALHLENDDKRRQLKLVETQQLEVGGVQPAKLLHMKELLTHTEFAVALLVARGHTNYEIGKQLSYSPAYVKKVVSRLFDRLDIDKRSAVKEFFY</sequence>
<dbReference type="SMART" id="SM00448">
    <property type="entry name" value="REC"/>
    <property type="match status" value="1"/>
</dbReference>
<accession>A0A644SUX0</accession>